<feature type="transmembrane region" description="Helical" evidence="2">
    <location>
        <begin position="105"/>
        <end position="125"/>
    </location>
</feature>
<evidence type="ECO:0000256" key="2">
    <source>
        <dbReference type="SAM" id="Phobius"/>
    </source>
</evidence>
<dbReference type="EMBL" id="JASNQZ010000003">
    <property type="protein sequence ID" value="KAL0959393.1"/>
    <property type="molecule type" value="Genomic_DNA"/>
</dbReference>
<feature type="compositionally biased region" description="Basic and acidic residues" evidence="1">
    <location>
        <begin position="251"/>
        <end position="278"/>
    </location>
</feature>
<name>A0ABR3JVW0_9AGAR</name>
<keyword evidence="2" id="KW-0472">Membrane</keyword>
<organism evidence="3 4">
    <name type="scientific">Hohenbuehelia grisea</name>
    <dbReference type="NCBI Taxonomy" id="104357"/>
    <lineage>
        <taxon>Eukaryota</taxon>
        <taxon>Fungi</taxon>
        <taxon>Dikarya</taxon>
        <taxon>Basidiomycota</taxon>
        <taxon>Agaricomycotina</taxon>
        <taxon>Agaricomycetes</taxon>
        <taxon>Agaricomycetidae</taxon>
        <taxon>Agaricales</taxon>
        <taxon>Pleurotineae</taxon>
        <taxon>Pleurotaceae</taxon>
        <taxon>Hohenbuehelia</taxon>
    </lineage>
</organism>
<evidence type="ECO:0008006" key="5">
    <source>
        <dbReference type="Google" id="ProtNLM"/>
    </source>
</evidence>
<sequence length="298" mass="33255">MSFDPARRFISSPFFSSPVLATIRVLFALFGLATTLTVLALTADPDYRAKNGQFVFYSYFTSLSFIGLTSYYVAAATHTGVFVATKGRKYLLADWGRVLQTMYEILFATISTFPIVVTVVFWTLLSSPDTFATPLSSFSSIVQHACNTPFALFEILLTNAPPLRWIHLPVCVVLLGLYLCVAYITHASQGVYVYNFLDPNITHGRLAAYIVGIAIGECVVFALVKGLMTGREALVRKYWPERAVTLGTETTHGDHPMQSVRRDIERTADEDEKRRESINKSQTSIYKTRTSVDVRGSR</sequence>
<evidence type="ECO:0000313" key="3">
    <source>
        <dbReference type="EMBL" id="KAL0959393.1"/>
    </source>
</evidence>
<feature type="transmembrane region" description="Helical" evidence="2">
    <location>
        <begin position="206"/>
        <end position="228"/>
    </location>
</feature>
<reference evidence="4" key="1">
    <citation type="submission" date="2024-06" db="EMBL/GenBank/DDBJ databases">
        <title>Multi-omics analyses provide insights into the biosynthesis of the anticancer antibiotic pleurotin in Hohenbuehelia grisea.</title>
        <authorList>
            <person name="Weaver J.A."/>
            <person name="Alberti F."/>
        </authorList>
    </citation>
    <scope>NUCLEOTIDE SEQUENCE [LARGE SCALE GENOMIC DNA]</scope>
    <source>
        <strain evidence="4">T-177</strain>
    </source>
</reference>
<evidence type="ECO:0000313" key="4">
    <source>
        <dbReference type="Proteomes" id="UP001556367"/>
    </source>
</evidence>
<gene>
    <name evidence="3" type="ORF">HGRIS_014642</name>
</gene>
<dbReference type="Proteomes" id="UP001556367">
    <property type="component" value="Unassembled WGS sequence"/>
</dbReference>
<comment type="caution">
    <text evidence="3">The sequence shown here is derived from an EMBL/GenBank/DDBJ whole genome shotgun (WGS) entry which is preliminary data.</text>
</comment>
<feature type="transmembrane region" description="Helical" evidence="2">
    <location>
        <begin position="21"/>
        <end position="43"/>
    </location>
</feature>
<proteinExistence type="predicted"/>
<feature type="region of interest" description="Disordered" evidence="1">
    <location>
        <begin position="248"/>
        <end position="298"/>
    </location>
</feature>
<keyword evidence="4" id="KW-1185">Reference proteome</keyword>
<feature type="transmembrane region" description="Helical" evidence="2">
    <location>
        <begin position="165"/>
        <end position="186"/>
    </location>
</feature>
<dbReference type="PANTHER" id="PTHR12242">
    <property type="entry name" value="OS02G0130600 PROTEIN-RELATED"/>
    <property type="match status" value="1"/>
</dbReference>
<accession>A0ABR3JVW0</accession>
<feature type="transmembrane region" description="Helical" evidence="2">
    <location>
        <begin position="63"/>
        <end position="84"/>
    </location>
</feature>
<keyword evidence="2" id="KW-0812">Transmembrane</keyword>
<feature type="compositionally biased region" description="Polar residues" evidence="1">
    <location>
        <begin position="279"/>
        <end position="289"/>
    </location>
</feature>
<protein>
    <recommendedName>
        <fullName evidence="5">FAR-17a/AIG1-like protein</fullName>
    </recommendedName>
</protein>
<evidence type="ECO:0000256" key="1">
    <source>
        <dbReference type="SAM" id="MobiDB-lite"/>
    </source>
</evidence>
<keyword evidence="2" id="KW-1133">Transmembrane helix</keyword>
<dbReference type="PANTHER" id="PTHR12242:SF1">
    <property type="entry name" value="MYND-TYPE DOMAIN-CONTAINING PROTEIN"/>
    <property type="match status" value="1"/>
</dbReference>